<accession>A0A653A8Y1</accession>
<name>A0A653A8Y1_UNCDX</name>
<reference evidence="2" key="1">
    <citation type="submission" date="2018-07" db="EMBL/GenBank/DDBJ databases">
        <authorList>
            <consortium name="Genoscope - CEA"/>
            <person name="William W."/>
        </authorList>
    </citation>
    <scope>NUCLEOTIDE SEQUENCE</scope>
    <source>
        <strain evidence="2">IK1</strain>
    </source>
</reference>
<proteinExistence type="predicted"/>
<organism evidence="2">
    <name type="scientific">Uncultured Desulfatiglans sp</name>
    <dbReference type="NCBI Taxonomy" id="1748965"/>
    <lineage>
        <taxon>Bacteria</taxon>
        <taxon>Pseudomonadati</taxon>
        <taxon>Thermodesulfobacteriota</taxon>
        <taxon>Desulfobacteria</taxon>
        <taxon>Desulfatiglandales</taxon>
        <taxon>Desulfatiglandaceae</taxon>
        <taxon>Desulfatiglans</taxon>
        <taxon>environmental samples</taxon>
    </lineage>
</organism>
<evidence type="ECO:0000256" key="1">
    <source>
        <dbReference type="SAM" id="MobiDB-lite"/>
    </source>
</evidence>
<evidence type="ECO:0000313" key="2">
    <source>
        <dbReference type="EMBL" id="VBB44408.1"/>
    </source>
</evidence>
<dbReference type="EMBL" id="UPXX01000027">
    <property type="protein sequence ID" value="VBB44408.1"/>
    <property type="molecule type" value="Genomic_DNA"/>
</dbReference>
<feature type="region of interest" description="Disordered" evidence="1">
    <location>
        <begin position="1"/>
        <end position="29"/>
    </location>
</feature>
<dbReference type="AlphaFoldDB" id="A0A653A8Y1"/>
<protein>
    <submittedName>
        <fullName evidence="2">Uncharacterized protein</fullName>
    </submittedName>
</protein>
<gene>
    <name evidence="2" type="ORF">TRIP_B330514</name>
</gene>
<sequence>MNAGYRVSTKQSKHARYTPGPGAHPSIGAKKAGRFFNMFQARREQGGGWALGPLQAQ</sequence>